<name>A0A147BDE8_IXORI</name>
<evidence type="ECO:0000313" key="1">
    <source>
        <dbReference type="EMBL" id="JAR88798.1"/>
    </source>
</evidence>
<protein>
    <submittedName>
        <fullName evidence="1">Putative secreted protein</fullName>
    </submittedName>
</protein>
<dbReference type="AlphaFoldDB" id="A0A147BDE8"/>
<proteinExistence type="predicted"/>
<accession>A0A147BDE8</accession>
<organism evidence="1">
    <name type="scientific">Ixodes ricinus</name>
    <name type="common">Common tick</name>
    <name type="synonym">Acarus ricinus</name>
    <dbReference type="NCBI Taxonomy" id="34613"/>
    <lineage>
        <taxon>Eukaryota</taxon>
        <taxon>Metazoa</taxon>
        <taxon>Ecdysozoa</taxon>
        <taxon>Arthropoda</taxon>
        <taxon>Chelicerata</taxon>
        <taxon>Arachnida</taxon>
        <taxon>Acari</taxon>
        <taxon>Parasitiformes</taxon>
        <taxon>Ixodida</taxon>
        <taxon>Ixodoidea</taxon>
        <taxon>Ixodidae</taxon>
        <taxon>Ixodinae</taxon>
        <taxon>Ixodes</taxon>
    </lineage>
</organism>
<dbReference type="EMBL" id="GEGO01006606">
    <property type="protein sequence ID" value="JAR88798.1"/>
    <property type="molecule type" value="Transcribed_RNA"/>
</dbReference>
<reference evidence="1" key="1">
    <citation type="journal article" date="2018" name="PLoS Negl. Trop. Dis.">
        <title>Sialome diversity of ticks revealed by RNAseq of single tick salivary glands.</title>
        <authorList>
            <person name="Perner J."/>
            <person name="Kropackova S."/>
            <person name="Kopacek P."/>
            <person name="Ribeiro J.M."/>
        </authorList>
    </citation>
    <scope>NUCLEOTIDE SEQUENCE</scope>
    <source>
        <strain evidence="1">Siblings of single egg batch collected in Ceske Budejovice</strain>
        <tissue evidence="1">Salivary glands</tissue>
    </source>
</reference>
<sequence length="138" mass="15990">MRILGRLFRLPDLQRVLVVFLGALAAHARSRRRSVTQGWKFAPEVERSKGLPADLSGRGGCYVLWSCSGGLKTFTRSIRETRVSNAAGHCAPVFVFVCRSRLQTRECRHFEDVRWLRCRRCRLPRWHVYSNNKNGWCL</sequence>